<evidence type="ECO:0000313" key="12">
    <source>
        <dbReference type="Proteomes" id="UP000008983"/>
    </source>
</evidence>
<dbReference type="OMA" id="HERSESC"/>
<dbReference type="PROSITE" id="PS50920">
    <property type="entry name" value="SOLCAR"/>
    <property type="match status" value="3"/>
</dbReference>
<dbReference type="GO" id="GO:0015093">
    <property type="term" value="F:ferrous iron transmembrane transporter activity"/>
    <property type="evidence" value="ECO:0007669"/>
    <property type="project" value="TreeGrafter"/>
</dbReference>
<dbReference type="GeneID" id="14905018"/>
<feature type="repeat" description="Solcar" evidence="8">
    <location>
        <begin position="216"/>
        <end position="302"/>
    </location>
</feature>
<dbReference type="RefSeq" id="XP_004030163.1">
    <property type="nucleotide sequence ID" value="XM_004030115.1"/>
</dbReference>
<evidence type="ECO:0000256" key="5">
    <source>
        <dbReference type="ARBA" id="ARBA00022989"/>
    </source>
</evidence>
<dbReference type="OrthoDB" id="250329at2759"/>
<feature type="repeat" description="Solcar" evidence="8">
    <location>
        <begin position="116"/>
        <end position="204"/>
    </location>
</feature>
<keyword evidence="12" id="KW-1185">Reference proteome</keyword>
<gene>
    <name evidence="11" type="ORF">IMG5_166760</name>
</gene>
<evidence type="ECO:0000256" key="2">
    <source>
        <dbReference type="ARBA" id="ARBA00006375"/>
    </source>
</evidence>
<feature type="transmembrane region" description="Helical" evidence="10">
    <location>
        <begin position="174"/>
        <end position="198"/>
    </location>
</feature>
<accession>G0R0T2</accession>
<dbReference type="GO" id="GO:0048250">
    <property type="term" value="P:iron import into the mitochondrion"/>
    <property type="evidence" value="ECO:0007669"/>
    <property type="project" value="TreeGrafter"/>
</dbReference>
<dbReference type="InterPro" id="IPR023395">
    <property type="entry name" value="MCP_dom_sf"/>
</dbReference>
<dbReference type="SUPFAM" id="SSF103506">
    <property type="entry name" value="Mitochondrial carrier"/>
    <property type="match status" value="1"/>
</dbReference>
<evidence type="ECO:0000256" key="9">
    <source>
        <dbReference type="RuleBase" id="RU000488"/>
    </source>
</evidence>
<proteinExistence type="inferred from homology"/>
<dbReference type="GO" id="GO:0031966">
    <property type="term" value="C:mitochondrial membrane"/>
    <property type="evidence" value="ECO:0007669"/>
    <property type="project" value="UniProtKB-SubCell"/>
</dbReference>
<organism evidence="11 12">
    <name type="scientific">Ichthyophthirius multifiliis</name>
    <name type="common">White spot disease agent</name>
    <name type="synonym">Ich</name>
    <dbReference type="NCBI Taxonomy" id="5932"/>
    <lineage>
        <taxon>Eukaryota</taxon>
        <taxon>Sar</taxon>
        <taxon>Alveolata</taxon>
        <taxon>Ciliophora</taxon>
        <taxon>Intramacronucleata</taxon>
        <taxon>Oligohymenophorea</taxon>
        <taxon>Hymenostomatida</taxon>
        <taxon>Ophryoglenina</taxon>
        <taxon>Ichthyophthirius</taxon>
    </lineage>
</organism>
<evidence type="ECO:0000256" key="1">
    <source>
        <dbReference type="ARBA" id="ARBA00004225"/>
    </source>
</evidence>
<sequence length="313" mass="35668">MDQKNTSNQQNNVNYLKYTSYASALAGISTKFIIHPLDTLKNKIQIQTQKSHLKDLKRHLLLQKTKETFKNEGIRGFYKGVGISSLGSVPAFSLFMTTYEWTKKKISQDNNILSKNKFVMHMICGFNAELVSCILWLPIDVIKERLQVQQNIKLYNYKNSINAAYVIIQKEGILGLYTGFGATLVSFGTSIALHFAFYEKLKEFFCENPDKISFSQSSLLAGLAGIISSTLSNPFSISKLRIQVQQIESKNSFRYKNIFHGVYLIHTQEGFLAHFKGLSAKILTNTPQKSISISITEYFRQILLNNQYKNIQN</sequence>
<dbReference type="Pfam" id="PF00153">
    <property type="entry name" value="Mito_carr"/>
    <property type="match status" value="3"/>
</dbReference>
<keyword evidence="3 9" id="KW-0813">Transport</keyword>
<dbReference type="EMBL" id="GL984203">
    <property type="protein sequence ID" value="EGR28927.1"/>
    <property type="molecule type" value="Genomic_DNA"/>
</dbReference>
<evidence type="ECO:0000256" key="4">
    <source>
        <dbReference type="ARBA" id="ARBA00022692"/>
    </source>
</evidence>
<dbReference type="STRING" id="857967.G0R0T2"/>
<protein>
    <submittedName>
        <fullName evidence="11">Mitochondrial carrier protein, putative</fullName>
    </submittedName>
</protein>
<evidence type="ECO:0000256" key="10">
    <source>
        <dbReference type="SAM" id="Phobius"/>
    </source>
</evidence>
<evidence type="ECO:0000256" key="3">
    <source>
        <dbReference type="ARBA" id="ARBA00022448"/>
    </source>
</evidence>
<feature type="transmembrane region" description="Helical" evidence="10">
    <location>
        <begin position="118"/>
        <end position="137"/>
    </location>
</feature>
<dbReference type="PANTHER" id="PTHR45758:SF19">
    <property type="entry name" value="CARRIER PROTEIN, PUTATIVE-RELATED"/>
    <property type="match status" value="1"/>
</dbReference>
<keyword evidence="7 8" id="KW-0472">Membrane</keyword>
<keyword evidence="5 10" id="KW-1133">Transmembrane helix</keyword>
<dbReference type="AlphaFoldDB" id="G0R0T2"/>
<feature type="transmembrane region" description="Helical" evidence="10">
    <location>
        <begin position="76"/>
        <end position="98"/>
    </location>
</feature>
<reference evidence="11 12" key="1">
    <citation type="submission" date="2011-07" db="EMBL/GenBank/DDBJ databases">
        <authorList>
            <person name="Coyne R."/>
            <person name="Brami D."/>
            <person name="Johnson J."/>
            <person name="Hostetler J."/>
            <person name="Hannick L."/>
            <person name="Clark T."/>
            <person name="Cassidy-Hanley D."/>
            <person name="Inman J."/>
        </authorList>
    </citation>
    <scope>NUCLEOTIDE SEQUENCE [LARGE SCALE GENOMIC DNA]</scope>
    <source>
        <strain evidence="11 12">G5</strain>
    </source>
</reference>
<feature type="repeat" description="Solcar" evidence="8">
    <location>
        <begin position="14"/>
        <end position="105"/>
    </location>
</feature>
<evidence type="ECO:0000313" key="11">
    <source>
        <dbReference type="EMBL" id="EGR28927.1"/>
    </source>
</evidence>
<dbReference type="PANTHER" id="PTHR45758">
    <property type="entry name" value="MITOFERRIN-1-RELATED"/>
    <property type="match status" value="1"/>
</dbReference>
<dbReference type="InParanoid" id="G0R0T2"/>
<dbReference type="eggNOG" id="KOG0756">
    <property type="taxonomic scope" value="Eukaryota"/>
</dbReference>
<name>G0R0T2_ICHMU</name>
<evidence type="ECO:0000256" key="7">
    <source>
        <dbReference type="ARBA" id="ARBA00023136"/>
    </source>
</evidence>
<dbReference type="Proteomes" id="UP000008983">
    <property type="component" value="Unassembled WGS sequence"/>
</dbReference>
<evidence type="ECO:0000256" key="6">
    <source>
        <dbReference type="ARBA" id="ARBA00023128"/>
    </source>
</evidence>
<dbReference type="InterPro" id="IPR018108">
    <property type="entry name" value="MCP_transmembrane"/>
</dbReference>
<comment type="similarity">
    <text evidence="2 9">Belongs to the mitochondrial carrier (TC 2.A.29) family.</text>
</comment>
<keyword evidence="6" id="KW-0496">Mitochondrion</keyword>
<evidence type="ECO:0000256" key="8">
    <source>
        <dbReference type="PROSITE-ProRule" id="PRU00282"/>
    </source>
</evidence>
<comment type="subcellular location">
    <subcellularLocation>
        <location evidence="1">Mitochondrion membrane</location>
        <topology evidence="1">Multi-pass membrane protein</topology>
    </subcellularLocation>
</comment>
<dbReference type="Gene3D" id="1.50.40.10">
    <property type="entry name" value="Mitochondrial carrier domain"/>
    <property type="match status" value="1"/>
</dbReference>
<keyword evidence="4 8" id="KW-0812">Transmembrane</keyword>